<keyword evidence="2" id="KW-1185">Reference proteome</keyword>
<sequence length="290" mass="30510">MKLLKKFAVHCVLITTSLLLVTGCQKTEVRYSDTLDKNALMALPFPGWAPSGTARVQTVDMSALASKAKTADAASTRAEVTPLYVVKLDDTHAALVTQALPVGASDVPDDCHACSGAMGAYFFEHSGSGWRLTSKQDSVAESGVESNIGKTGVAKLGDGQFAVTAEWGSCWQGNCGTWLVVVGLQREHATLLNPGVTLAQDNDGARGACSALDAPPSADSNAEPASECVEIEGQWKFQGNRLLVSYQGRLSQPDTKGQLQPTQKIAQQVVYEATPGKLTLVSGSNPVPGF</sequence>
<comment type="caution">
    <text evidence="1">The sequence shown here is derived from an EMBL/GenBank/DDBJ whole genome shotgun (WGS) entry which is preliminary data.</text>
</comment>
<dbReference type="EMBL" id="JAVDXO010000007">
    <property type="protein sequence ID" value="MDR7307651.1"/>
    <property type="molecule type" value="Genomic_DNA"/>
</dbReference>
<dbReference type="Proteomes" id="UP001268089">
    <property type="component" value="Unassembled WGS sequence"/>
</dbReference>
<evidence type="ECO:0008006" key="3">
    <source>
        <dbReference type="Google" id="ProtNLM"/>
    </source>
</evidence>
<evidence type="ECO:0000313" key="1">
    <source>
        <dbReference type="EMBL" id="MDR7307651.1"/>
    </source>
</evidence>
<accession>A0ABU1ZSZ6</accession>
<proteinExistence type="predicted"/>
<organism evidence="1 2">
    <name type="scientific">Rhodoferax saidenbachensis</name>
    <dbReference type="NCBI Taxonomy" id="1484693"/>
    <lineage>
        <taxon>Bacteria</taxon>
        <taxon>Pseudomonadati</taxon>
        <taxon>Pseudomonadota</taxon>
        <taxon>Betaproteobacteria</taxon>
        <taxon>Burkholderiales</taxon>
        <taxon>Comamonadaceae</taxon>
        <taxon>Rhodoferax</taxon>
    </lineage>
</organism>
<gene>
    <name evidence="1" type="ORF">J2X15_002955</name>
</gene>
<protein>
    <recommendedName>
        <fullName evidence="3">Lipoprotein</fullName>
    </recommendedName>
</protein>
<reference evidence="1 2" key="1">
    <citation type="submission" date="2023-07" db="EMBL/GenBank/DDBJ databases">
        <title>Sorghum-associated microbial communities from plants grown in Nebraska, USA.</title>
        <authorList>
            <person name="Schachtman D."/>
        </authorList>
    </citation>
    <scope>NUCLEOTIDE SEQUENCE [LARGE SCALE GENOMIC DNA]</scope>
    <source>
        <strain evidence="1 2">BE308</strain>
    </source>
</reference>
<dbReference type="RefSeq" id="WP_310344074.1">
    <property type="nucleotide sequence ID" value="NZ_JAVDXO010000007.1"/>
</dbReference>
<name>A0ABU1ZSZ6_9BURK</name>
<evidence type="ECO:0000313" key="2">
    <source>
        <dbReference type="Proteomes" id="UP001268089"/>
    </source>
</evidence>
<dbReference type="PROSITE" id="PS51257">
    <property type="entry name" value="PROKAR_LIPOPROTEIN"/>
    <property type="match status" value="1"/>
</dbReference>